<accession>A6G4N3</accession>
<protein>
    <submittedName>
        <fullName evidence="1">Uncharacterized protein</fullName>
    </submittedName>
</protein>
<organism evidence="1 2">
    <name type="scientific">Plesiocystis pacifica SIR-1</name>
    <dbReference type="NCBI Taxonomy" id="391625"/>
    <lineage>
        <taxon>Bacteria</taxon>
        <taxon>Pseudomonadati</taxon>
        <taxon>Myxococcota</taxon>
        <taxon>Polyangia</taxon>
        <taxon>Nannocystales</taxon>
        <taxon>Nannocystaceae</taxon>
        <taxon>Plesiocystis</taxon>
    </lineage>
</organism>
<reference evidence="1 2" key="1">
    <citation type="submission" date="2007-06" db="EMBL/GenBank/DDBJ databases">
        <authorList>
            <person name="Shimkets L."/>
            <person name="Ferriera S."/>
            <person name="Johnson J."/>
            <person name="Kravitz S."/>
            <person name="Beeson K."/>
            <person name="Sutton G."/>
            <person name="Rogers Y.-H."/>
            <person name="Friedman R."/>
            <person name="Frazier M."/>
            <person name="Venter J.C."/>
        </authorList>
    </citation>
    <scope>NUCLEOTIDE SEQUENCE [LARGE SCALE GENOMIC DNA]</scope>
    <source>
        <strain evidence="1 2">SIR-1</strain>
    </source>
</reference>
<evidence type="ECO:0000313" key="2">
    <source>
        <dbReference type="Proteomes" id="UP000005801"/>
    </source>
</evidence>
<dbReference type="STRING" id="391625.PPSIR1_27343"/>
<evidence type="ECO:0000313" key="1">
    <source>
        <dbReference type="EMBL" id="EDM79153.1"/>
    </source>
</evidence>
<dbReference type="AlphaFoldDB" id="A6G4N3"/>
<name>A6G4N3_9BACT</name>
<proteinExistence type="predicted"/>
<sequence>MLLLMVLGPAASPELPPRPSDASVASDPLAEREVAAQDEALHHRRFVARALHIEAAELAETGLSETPLP</sequence>
<dbReference type="EMBL" id="ABCS01000022">
    <property type="protein sequence ID" value="EDM79153.1"/>
    <property type="molecule type" value="Genomic_DNA"/>
</dbReference>
<keyword evidence="2" id="KW-1185">Reference proteome</keyword>
<comment type="caution">
    <text evidence="1">The sequence shown here is derived from an EMBL/GenBank/DDBJ whole genome shotgun (WGS) entry which is preliminary data.</text>
</comment>
<dbReference type="Proteomes" id="UP000005801">
    <property type="component" value="Unassembled WGS sequence"/>
</dbReference>
<gene>
    <name evidence="1" type="ORF">PPSIR1_27343</name>
</gene>